<organism evidence="1 2">
    <name type="scientific">Pneumocystis oryctolagi</name>
    <dbReference type="NCBI Taxonomy" id="42067"/>
    <lineage>
        <taxon>Eukaryota</taxon>
        <taxon>Fungi</taxon>
        <taxon>Dikarya</taxon>
        <taxon>Ascomycota</taxon>
        <taxon>Taphrinomycotina</taxon>
        <taxon>Pneumocystomycetes</taxon>
        <taxon>Pneumocystaceae</taxon>
        <taxon>Pneumocystis</taxon>
    </lineage>
</organism>
<keyword evidence="2" id="KW-1185">Reference proteome</keyword>
<accession>A0ACB7C9Z6</accession>
<dbReference type="Proteomes" id="UP000768646">
    <property type="component" value="Unassembled WGS sequence"/>
</dbReference>
<sequence>MRERFFFALARISAIQILRSAGISRAKHSVTDSFTDIFIRYLLLLGTTAKHFAEMSGRPFVEMEDLRAAMENTGVLGVSSIEDDVEPVNIFLEWCKGSFAEELRHISGQESKPDHPNIGWLDSNFPSGFSIVTNCFKELMQKHIKEKFIGTVLDTESETPIPKLADPRITNLSPLYEQVEMMLKKK</sequence>
<dbReference type="EMBL" id="JABTEG010000020">
    <property type="protein sequence ID" value="KAG4303835.1"/>
    <property type="molecule type" value="Genomic_DNA"/>
</dbReference>
<comment type="caution">
    <text evidence="1">The sequence shown here is derived from an EMBL/GenBank/DDBJ whole genome shotgun (WGS) entry which is preliminary data.</text>
</comment>
<evidence type="ECO:0000313" key="1">
    <source>
        <dbReference type="EMBL" id="KAG4303835.1"/>
    </source>
</evidence>
<name>A0ACB7C9Z6_9ASCO</name>
<protein>
    <submittedName>
        <fullName evidence="1">Uncharacterized protein</fullName>
    </submittedName>
</protein>
<reference evidence="1 2" key="1">
    <citation type="journal article" date="2021" name="Commun. Biol.">
        <title>Genomic insights into the host specific adaptation of the Pneumocystis genus.</title>
        <authorList>
            <person name="Cisse O.H."/>
            <person name="Ma L."/>
            <person name="Dekker J.P."/>
            <person name="Khil P.P."/>
            <person name="Youn J.-H."/>
            <person name="Brenchley J.M."/>
            <person name="Blair R."/>
            <person name="Pahar B."/>
            <person name="Chabe M."/>
            <person name="Van Rompay K.K.A."/>
            <person name="Keesler R."/>
            <person name="Sukura A."/>
            <person name="Hirsch V."/>
            <person name="Kutty G."/>
            <person name="Liu Y."/>
            <person name="Peng L."/>
            <person name="Chen J."/>
            <person name="Song J."/>
            <person name="Weissenbacher-Lang C."/>
            <person name="Xu J."/>
            <person name="Upham N.S."/>
            <person name="Stajich J.E."/>
            <person name="Cuomo C.A."/>
            <person name="Cushion M.T."/>
            <person name="Kovacs J.A."/>
        </authorList>
    </citation>
    <scope>NUCLEOTIDE SEQUENCE [LARGE SCALE GENOMIC DNA]</scope>
    <source>
        <strain evidence="1 2">RABM</strain>
    </source>
</reference>
<evidence type="ECO:0000313" key="2">
    <source>
        <dbReference type="Proteomes" id="UP000768646"/>
    </source>
</evidence>
<proteinExistence type="predicted"/>
<gene>
    <name evidence="1" type="ORF">PORY_002764</name>
</gene>